<accession>A0A840WF52</accession>
<dbReference type="InterPro" id="IPR011009">
    <property type="entry name" value="Kinase-like_dom_sf"/>
</dbReference>
<dbReference type="RefSeq" id="WP_246420569.1">
    <property type="nucleotide sequence ID" value="NZ_BAAAKM010000104.1"/>
</dbReference>
<dbReference type="SUPFAM" id="SSF56112">
    <property type="entry name" value="Protein kinase-like (PK-like)"/>
    <property type="match status" value="1"/>
</dbReference>
<proteinExistence type="predicted"/>
<reference evidence="2 3" key="1">
    <citation type="submission" date="2020-08" db="EMBL/GenBank/DDBJ databases">
        <title>Sequencing the genomes of 1000 actinobacteria strains.</title>
        <authorList>
            <person name="Klenk H.-P."/>
        </authorList>
    </citation>
    <scope>NUCLEOTIDE SEQUENCE [LARGE SCALE GENOMIC DNA]</scope>
    <source>
        <strain evidence="2 3">DSM 44598</strain>
    </source>
</reference>
<dbReference type="Proteomes" id="UP000579647">
    <property type="component" value="Unassembled WGS sequence"/>
</dbReference>
<gene>
    <name evidence="2" type="ORF">HNR07_005999</name>
</gene>
<evidence type="ECO:0000313" key="2">
    <source>
        <dbReference type="EMBL" id="MBB5494862.1"/>
    </source>
</evidence>
<comment type="caution">
    <text evidence="2">The sequence shown here is derived from an EMBL/GenBank/DDBJ whole genome shotgun (WGS) entry which is preliminary data.</text>
</comment>
<evidence type="ECO:0000313" key="3">
    <source>
        <dbReference type="Proteomes" id="UP000579647"/>
    </source>
</evidence>
<evidence type="ECO:0000256" key="1">
    <source>
        <dbReference type="SAM" id="MobiDB-lite"/>
    </source>
</evidence>
<evidence type="ECO:0008006" key="4">
    <source>
        <dbReference type="Google" id="ProtNLM"/>
    </source>
</evidence>
<name>A0A840WF52_9ACTN</name>
<dbReference type="EMBL" id="JACHDO010000001">
    <property type="protein sequence ID" value="MBB5494862.1"/>
    <property type="molecule type" value="Genomic_DNA"/>
</dbReference>
<organism evidence="2 3">
    <name type="scientific">Nocardiopsis metallicus</name>
    <dbReference type="NCBI Taxonomy" id="179819"/>
    <lineage>
        <taxon>Bacteria</taxon>
        <taxon>Bacillati</taxon>
        <taxon>Actinomycetota</taxon>
        <taxon>Actinomycetes</taxon>
        <taxon>Streptosporangiales</taxon>
        <taxon>Nocardiopsidaceae</taxon>
        <taxon>Nocardiopsis</taxon>
    </lineage>
</organism>
<dbReference type="AlphaFoldDB" id="A0A840WF52"/>
<protein>
    <recommendedName>
        <fullName evidence="4">Phosphotransferase</fullName>
    </recommendedName>
</protein>
<feature type="region of interest" description="Disordered" evidence="1">
    <location>
        <begin position="26"/>
        <end position="51"/>
    </location>
</feature>
<keyword evidence="3" id="KW-1185">Reference proteome</keyword>
<sequence>MSTPLPRAPDLDHAWGHAVDALDLTAPPAGERHRGVGGRTLSGPVTRPDGSPAWLRVESATKPGGRLWEGNRLAEELLPPHIPRPRLLAAHTWGTAPTVFQALVFSRLDASPVSPTPDLREPPALSLTWWMDLRTVLHDLQQVDPPHGRRSHTPGFLTRVPTHLPEVAEAGLDLTVRTWEAAHGDLHWANLTQGPLVLLDWEGWASAPAGYDAAVLHAYALPEPDTAAQVREVFAEELDTEAGHLAQLIICAEIVQAAPRDDLHARLAPYARAHVHHLLSSW</sequence>